<organism evidence="6 7">
    <name type="scientific">Flammeovirga yaeyamensis</name>
    <dbReference type="NCBI Taxonomy" id="367791"/>
    <lineage>
        <taxon>Bacteria</taxon>
        <taxon>Pseudomonadati</taxon>
        <taxon>Bacteroidota</taxon>
        <taxon>Cytophagia</taxon>
        <taxon>Cytophagales</taxon>
        <taxon>Flammeovirgaceae</taxon>
        <taxon>Flammeovirga</taxon>
    </lineage>
</organism>
<dbReference type="Gene3D" id="1.10.10.10">
    <property type="entry name" value="Winged helix-like DNA-binding domain superfamily/Winged helix DNA-binding domain"/>
    <property type="match status" value="1"/>
</dbReference>
<dbReference type="GO" id="GO:0003677">
    <property type="term" value="F:DNA binding"/>
    <property type="evidence" value="ECO:0007669"/>
    <property type="project" value="UniProtKB-KW"/>
</dbReference>
<dbReference type="PRINTS" id="PR00038">
    <property type="entry name" value="HTHLUXR"/>
</dbReference>
<dbReference type="EMBL" id="CP076133">
    <property type="protein sequence ID" value="QWG05571.1"/>
    <property type="molecule type" value="Genomic_DNA"/>
</dbReference>
<feature type="domain" description="HTH luxR-type" evidence="5">
    <location>
        <begin position="125"/>
        <end position="187"/>
    </location>
</feature>
<feature type="transmembrane region" description="Helical" evidence="4">
    <location>
        <begin position="63"/>
        <end position="81"/>
    </location>
</feature>
<feature type="transmembrane region" description="Helical" evidence="4">
    <location>
        <begin position="87"/>
        <end position="107"/>
    </location>
</feature>
<dbReference type="CDD" id="cd06170">
    <property type="entry name" value="LuxR_C_like"/>
    <property type="match status" value="1"/>
</dbReference>
<dbReference type="PROSITE" id="PS50043">
    <property type="entry name" value="HTH_LUXR_2"/>
    <property type="match status" value="1"/>
</dbReference>
<proteinExistence type="predicted"/>
<evidence type="ECO:0000259" key="5">
    <source>
        <dbReference type="PROSITE" id="PS50043"/>
    </source>
</evidence>
<protein>
    <submittedName>
        <fullName evidence="6">Helix-turn-helix transcriptional regulator</fullName>
    </submittedName>
</protein>
<dbReference type="InterPro" id="IPR016032">
    <property type="entry name" value="Sig_transdc_resp-reg_C-effctor"/>
</dbReference>
<dbReference type="Proteomes" id="UP000678679">
    <property type="component" value="Chromosome 2"/>
</dbReference>
<evidence type="ECO:0000256" key="3">
    <source>
        <dbReference type="ARBA" id="ARBA00023163"/>
    </source>
</evidence>
<keyword evidence="4" id="KW-1133">Transmembrane helix</keyword>
<keyword evidence="4" id="KW-0472">Membrane</keyword>
<keyword evidence="7" id="KW-1185">Reference proteome</keyword>
<dbReference type="SUPFAM" id="SSF46894">
    <property type="entry name" value="C-terminal effector domain of the bipartite response regulators"/>
    <property type="match status" value="1"/>
</dbReference>
<reference evidence="6 7" key="1">
    <citation type="submission" date="2021-05" db="EMBL/GenBank/DDBJ databases">
        <title>Comparative genomic studies on the polysaccharide-degrading batcterial strains of the Flammeovirga genus.</title>
        <authorList>
            <person name="Zewei F."/>
            <person name="Zheng Z."/>
            <person name="Yu L."/>
            <person name="Ruyue G."/>
            <person name="Yanhong M."/>
            <person name="Yuanyuan C."/>
            <person name="Jingyan G."/>
            <person name="Wenjun H."/>
        </authorList>
    </citation>
    <scope>NUCLEOTIDE SEQUENCE [LARGE SCALE GENOMIC DNA]</scope>
    <source>
        <strain evidence="6 7">NBRC:100898</strain>
    </source>
</reference>
<dbReference type="InterPro" id="IPR000792">
    <property type="entry name" value="Tscrpt_reg_LuxR_C"/>
</dbReference>
<dbReference type="PROSITE" id="PS00622">
    <property type="entry name" value="HTH_LUXR_1"/>
    <property type="match status" value="1"/>
</dbReference>
<dbReference type="GO" id="GO:0006355">
    <property type="term" value="P:regulation of DNA-templated transcription"/>
    <property type="evidence" value="ECO:0007669"/>
    <property type="project" value="InterPro"/>
</dbReference>
<keyword evidence="2" id="KW-0238">DNA-binding</keyword>
<name>A0AAX1NEI3_9BACT</name>
<evidence type="ECO:0000313" key="6">
    <source>
        <dbReference type="EMBL" id="QWG05571.1"/>
    </source>
</evidence>
<dbReference type="AlphaFoldDB" id="A0AAX1NEI3"/>
<accession>A0AAX1NEI3</accession>
<feature type="transmembrane region" description="Helical" evidence="4">
    <location>
        <begin position="26"/>
        <end position="43"/>
    </location>
</feature>
<dbReference type="PANTHER" id="PTHR44688">
    <property type="entry name" value="DNA-BINDING TRANSCRIPTIONAL ACTIVATOR DEVR_DOSR"/>
    <property type="match status" value="1"/>
</dbReference>
<dbReference type="SMART" id="SM00421">
    <property type="entry name" value="HTH_LUXR"/>
    <property type="match status" value="1"/>
</dbReference>
<keyword evidence="4" id="KW-0812">Transmembrane</keyword>
<dbReference type="Pfam" id="PF00196">
    <property type="entry name" value="GerE"/>
    <property type="match status" value="1"/>
</dbReference>
<dbReference type="PANTHER" id="PTHR44688:SF16">
    <property type="entry name" value="DNA-BINDING TRANSCRIPTIONAL ACTIVATOR DEVR_DOSR"/>
    <property type="match status" value="1"/>
</dbReference>
<evidence type="ECO:0000313" key="7">
    <source>
        <dbReference type="Proteomes" id="UP000678679"/>
    </source>
</evidence>
<sequence>MHVGISILLSVFVIVSKVLGNMLFAQWPVVIFLIVSIVVSMLIQRQSKPIQQFQHLEKSNKIFALVFLTLTPIYLIFHYAFEEQYQQFQIGFLMYIAFSALAIRKIYDDLQRLSLIKNDVEPNTQQFKNYALTEREKEIATLLHKGVTYQNIADQLFISLPTVKTHASNIYKKCGVKTRNELSNLLR</sequence>
<evidence type="ECO:0000256" key="4">
    <source>
        <dbReference type="SAM" id="Phobius"/>
    </source>
</evidence>
<dbReference type="InterPro" id="IPR036388">
    <property type="entry name" value="WH-like_DNA-bd_sf"/>
</dbReference>
<keyword evidence="1" id="KW-0805">Transcription regulation</keyword>
<evidence type="ECO:0000256" key="1">
    <source>
        <dbReference type="ARBA" id="ARBA00023015"/>
    </source>
</evidence>
<gene>
    <name evidence="6" type="ORF">KMW28_24720</name>
</gene>
<keyword evidence="3" id="KW-0804">Transcription</keyword>
<dbReference type="KEGG" id="fya:KMW28_24720"/>
<evidence type="ECO:0000256" key="2">
    <source>
        <dbReference type="ARBA" id="ARBA00023125"/>
    </source>
</evidence>